<feature type="non-terminal residue" evidence="3">
    <location>
        <position position="59"/>
    </location>
</feature>
<dbReference type="Pfam" id="PF02729">
    <property type="entry name" value="OTCace_N"/>
    <property type="match status" value="1"/>
</dbReference>
<dbReference type="PROSITE" id="PS00097">
    <property type="entry name" value="CARBAMOYLTRANSFERASE"/>
    <property type="match status" value="1"/>
</dbReference>
<dbReference type="Gene3D" id="3.40.50.1370">
    <property type="entry name" value="Aspartate/ornithine carbamoyltransferase"/>
    <property type="match status" value="1"/>
</dbReference>
<evidence type="ECO:0000313" key="3">
    <source>
        <dbReference type="EMBL" id="KAA6307887.1"/>
    </source>
</evidence>
<keyword evidence="1 3" id="KW-0808">Transferase</keyword>
<organism evidence="3">
    <name type="scientific">termite gut metagenome</name>
    <dbReference type="NCBI Taxonomy" id="433724"/>
    <lineage>
        <taxon>unclassified sequences</taxon>
        <taxon>metagenomes</taxon>
        <taxon>organismal metagenomes</taxon>
    </lineage>
</organism>
<reference evidence="3" key="1">
    <citation type="submission" date="2019-03" db="EMBL/GenBank/DDBJ databases">
        <title>Single cell metagenomics reveals metabolic interactions within the superorganism composed of flagellate Streblomastix strix and complex community of Bacteroidetes bacteria on its surface.</title>
        <authorList>
            <person name="Treitli S.C."/>
            <person name="Kolisko M."/>
            <person name="Husnik F."/>
            <person name="Keeling P."/>
            <person name="Hampl V."/>
        </authorList>
    </citation>
    <scope>NUCLEOTIDE SEQUENCE</scope>
    <source>
        <strain evidence="3">STM</strain>
    </source>
</reference>
<dbReference type="InterPro" id="IPR006130">
    <property type="entry name" value="Asp/Orn_carbamoylTrfase"/>
</dbReference>
<dbReference type="GO" id="GO:0016597">
    <property type="term" value="F:amino acid binding"/>
    <property type="evidence" value="ECO:0007669"/>
    <property type="project" value="InterPro"/>
</dbReference>
<dbReference type="SUPFAM" id="SSF53671">
    <property type="entry name" value="Aspartate/ornithine carbamoyltransferase"/>
    <property type="match status" value="1"/>
</dbReference>
<accession>A0A5J4PEI3</accession>
<evidence type="ECO:0000259" key="2">
    <source>
        <dbReference type="Pfam" id="PF02729"/>
    </source>
</evidence>
<feature type="domain" description="Aspartate/ornithine carbamoyltransferase carbamoyl-P binding" evidence="2">
    <location>
        <begin position="4"/>
        <end position="59"/>
    </location>
</feature>
<dbReference type="InterPro" id="IPR036901">
    <property type="entry name" value="Asp/Orn_carbamoylTrfase_sf"/>
</dbReference>
<dbReference type="InterPro" id="IPR006132">
    <property type="entry name" value="Asp/Orn_carbamoyltranf_P-bd"/>
</dbReference>
<sequence length="59" mass="6752">MENRSLVSIAELSKEKVLYTIEMASRFEKNPNRSLLKGKVVASLFFEPSTRTRLSFETA</sequence>
<name>A0A5J4PEI3_9ZZZZ</name>
<dbReference type="GO" id="GO:0006520">
    <property type="term" value="P:amino acid metabolic process"/>
    <property type="evidence" value="ECO:0007669"/>
    <property type="project" value="InterPro"/>
</dbReference>
<dbReference type="EC" id="2.1.3.2" evidence="3"/>
<dbReference type="EMBL" id="SNRY01008847">
    <property type="protein sequence ID" value="KAA6307887.1"/>
    <property type="molecule type" value="Genomic_DNA"/>
</dbReference>
<comment type="caution">
    <text evidence="3">The sequence shown here is derived from an EMBL/GenBank/DDBJ whole genome shotgun (WGS) entry which is preliminary data.</text>
</comment>
<proteinExistence type="predicted"/>
<gene>
    <name evidence="3" type="ORF">EZS27_040440</name>
</gene>
<evidence type="ECO:0000256" key="1">
    <source>
        <dbReference type="ARBA" id="ARBA00022679"/>
    </source>
</evidence>
<protein>
    <submittedName>
        <fullName evidence="3">Aspartate carbamoyltransferase catalytic chain</fullName>
        <ecNumber evidence="3">2.1.3.2</ecNumber>
    </submittedName>
</protein>
<dbReference type="GO" id="GO:0004070">
    <property type="term" value="F:aspartate carbamoyltransferase activity"/>
    <property type="evidence" value="ECO:0007669"/>
    <property type="project" value="UniProtKB-EC"/>
</dbReference>
<dbReference type="AlphaFoldDB" id="A0A5J4PEI3"/>